<sequence>MTTLHHIPPAKKLTIRLGSPAFLEKAMAAYEKAVEATLADDKATVTEHMNDDEIENEISMELMMKVILIKVGESAGYYQKLS</sequence>
<accession>A0A4C1WNJ4</accession>
<gene>
    <name evidence="1" type="ORF">EVAR_47056_1</name>
</gene>
<proteinExistence type="predicted"/>
<dbReference type="Proteomes" id="UP000299102">
    <property type="component" value="Unassembled WGS sequence"/>
</dbReference>
<dbReference type="EMBL" id="BGZK01000591">
    <property type="protein sequence ID" value="GBP51879.1"/>
    <property type="molecule type" value="Genomic_DNA"/>
</dbReference>
<evidence type="ECO:0000313" key="2">
    <source>
        <dbReference type="Proteomes" id="UP000299102"/>
    </source>
</evidence>
<name>A0A4C1WNJ4_EUMVA</name>
<dbReference type="AlphaFoldDB" id="A0A4C1WNJ4"/>
<evidence type="ECO:0000313" key="1">
    <source>
        <dbReference type="EMBL" id="GBP51879.1"/>
    </source>
</evidence>
<keyword evidence="2" id="KW-1185">Reference proteome</keyword>
<comment type="caution">
    <text evidence="1">The sequence shown here is derived from an EMBL/GenBank/DDBJ whole genome shotgun (WGS) entry which is preliminary data.</text>
</comment>
<protein>
    <submittedName>
        <fullName evidence="1">Uncharacterized protein</fullName>
    </submittedName>
</protein>
<organism evidence="1 2">
    <name type="scientific">Eumeta variegata</name>
    <name type="common">Bagworm moth</name>
    <name type="synonym">Eumeta japonica</name>
    <dbReference type="NCBI Taxonomy" id="151549"/>
    <lineage>
        <taxon>Eukaryota</taxon>
        <taxon>Metazoa</taxon>
        <taxon>Ecdysozoa</taxon>
        <taxon>Arthropoda</taxon>
        <taxon>Hexapoda</taxon>
        <taxon>Insecta</taxon>
        <taxon>Pterygota</taxon>
        <taxon>Neoptera</taxon>
        <taxon>Endopterygota</taxon>
        <taxon>Lepidoptera</taxon>
        <taxon>Glossata</taxon>
        <taxon>Ditrysia</taxon>
        <taxon>Tineoidea</taxon>
        <taxon>Psychidae</taxon>
        <taxon>Oiketicinae</taxon>
        <taxon>Eumeta</taxon>
    </lineage>
</organism>
<reference evidence="1 2" key="1">
    <citation type="journal article" date="2019" name="Commun. Biol.">
        <title>The bagworm genome reveals a unique fibroin gene that provides high tensile strength.</title>
        <authorList>
            <person name="Kono N."/>
            <person name="Nakamura H."/>
            <person name="Ohtoshi R."/>
            <person name="Tomita M."/>
            <person name="Numata K."/>
            <person name="Arakawa K."/>
        </authorList>
    </citation>
    <scope>NUCLEOTIDE SEQUENCE [LARGE SCALE GENOMIC DNA]</scope>
</reference>